<keyword evidence="3" id="KW-1185">Reference proteome</keyword>
<evidence type="ECO:0000256" key="1">
    <source>
        <dbReference type="SAM" id="Phobius"/>
    </source>
</evidence>
<keyword evidence="1" id="KW-0472">Membrane</keyword>
<keyword evidence="1" id="KW-0812">Transmembrane</keyword>
<organism evidence="2 3">
    <name type="scientific">Armillaria gallica</name>
    <name type="common">Bulbous honey fungus</name>
    <name type="synonym">Armillaria bulbosa</name>
    <dbReference type="NCBI Taxonomy" id="47427"/>
    <lineage>
        <taxon>Eukaryota</taxon>
        <taxon>Fungi</taxon>
        <taxon>Dikarya</taxon>
        <taxon>Basidiomycota</taxon>
        <taxon>Agaricomycotina</taxon>
        <taxon>Agaricomycetes</taxon>
        <taxon>Agaricomycetidae</taxon>
        <taxon>Agaricales</taxon>
        <taxon>Marasmiineae</taxon>
        <taxon>Physalacriaceae</taxon>
        <taxon>Armillaria</taxon>
    </lineage>
</organism>
<accession>A0A2H3DK45</accession>
<name>A0A2H3DK45_ARMGA</name>
<evidence type="ECO:0000313" key="3">
    <source>
        <dbReference type="Proteomes" id="UP000217790"/>
    </source>
</evidence>
<evidence type="ECO:0000313" key="2">
    <source>
        <dbReference type="EMBL" id="PBK89447.1"/>
    </source>
</evidence>
<sequence>MTLKELSATFSSPSSSSVPSVPLVYTLIFVMPVFLGRTIALNMTVFQFFPFVSAFSP</sequence>
<dbReference type="InParanoid" id="A0A2H3DK45"/>
<dbReference type="EMBL" id="KZ293669">
    <property type="protein sequence ID" value="PBK89447.1"/>
    <property type="molecule type" value="Genomic_DNA"/>
</dbReference>
<proteinExistence type="predicted"/>
<dbReference type="Proteomes" id="UP000217790">
    <property type="component" value="Unassembled WGS sequence"/>
</dbReference>
<gene>
    <name evidence="2" type="ORF">ARMGADRAFT_343947</name>
</gene>
<feature type="transmembrane region" description="Helical" evidence="1">
    <location>
        <begin position="20"/>
        <end position="40"/>
    </location>
</feature>
<protein>
    <submittedName>
        <fullName evidence="2">Uncharacterized protein</fullName>
    </submittedName>
</protein>
<reference evidence="3" key="1">
    <citation type="journal article" date="2017" name="Nat. Ecol. Evol.">
        <title>Genome expansion and lineage-specific genetic innovations in the forest pathogenic fungi Armillaria.</title>
        <authorList>
            <person name="Sipos G."/>
            <person name="Prasanna A.N."/>
            <person name="Walter M.C."/>
            <person name="O'Connor E."/>
            <person name="Balint B."/>
            <person name="Krizsan K."/>
            <person name="Kiss B."/>
            <person name="Hess J."/>
            <person name="Varga T."/>
            <person name="Slot J."/>
            <person name="Riley R."/>
            <person name="Boka B."/>
            <person name="Rigling D."/>
            <person name="Barry K."/>
            <person name="Lee J."/>
            <person name="Mihaltcheva S."/>
            <person name="LaButti K."/>
            <person name="Lipzen A."/>
            <person name="Waldron R."/>
            <person name="Moloney N.M."/>
            <person name="Sperisen C."/>
            <person name="Kredics L."/>
            <person name="Vagvoelgyi C."/>
            <person name="Patrignani A."/>
            <person name="Fitzpatrick D."/>
            <person name="Nagy I."/>
            <person name="Doyle S."/>
            <person name="Anderson J.B."/>
            <person name="Grigoriev I.V."/>
            <person name="Gueldener U."/>
            <person name="Muensterkoetter M."/>
            <person name="Nagy L.G."/>
        </authorList>
    </citation>
    <scope>NUCLEOTIDE SEQUENCE [LARGE SCALE GENOMIC DNA]</scope>
    <source>
        <strain evidence="3">Ar21-2</strain>
    </source>
</reference>
<dbReference type="AlphaFoldDB" id="A0A2H3DK45"/>
<keyword evidence="1" id="KW-1133">Transmembrane helix</keyword>